<reference evidence="1 2" key="1">
    <citation type="submission" date="2012-12" db="EMBL/GenBank/DDBJ databases">
        <title>The Genome Sequence of Bacillus cereus VD118.</title>
        <authorList>
            <consortium name="The Broad Institute Genome Sequencing Platform"/>
            <consortium name="The Broad Institute Genome Sequencing Center for Infectious Disease"/>
            <person name="Feldgarden M."/>
            <person name="Van der Auwera G.A."/>
            <person name="Mahillon J."/>
            <person name="Duprez V."/>
            <person name="Timmery S."/>
            <person name="Mattelet C."/>
            <person name="Dierick K."/>
            <person name="Sun M."/>
            <person name="Yu Z."/>
            <person name="Zhu L."/>
            <person name="Hu X."/>
            <person name="Shank E.B."/>
            <person name="Swiecicka I."/>
            <person name="Hansen B.M."/>
            <person name="Andrup L."/>
            <person name="Walker B."/>
            <person name="Young S.K."/>
            <person name="Zeng Q."/>
            <person name="Gargeya S."/>
            <person name="Fitzgerald M."/>
            <person name="Haas B."/>
            <person name="Abouelleil A."/>
            <person name="Alvarado L."/>
            <person name="Arachchi H.M."/>
            <person name="Berlin A.M."/>
            <person name="Chapman S.B."/>
            <person name="Dewar J."/>
            <person name="Goldberg J."/>
            <person name="Griggs A."/>
            <person name="Gujja S."/>
            <person name="Hansen M."/>
            <person name="Howarth C."/>
            <person name="Imamovic A."/>
            <person name="Larimer J."/>
            <person name="McCowan C."/>
            <person name="Murphy C."/>
            <person name="Neiman D."/>
            <person name="Pearson M."/>
            <person name="Priest M."/>
            <person name="Roberts A."/>
            <person name="Saif S."/>
            <person name="Shea T."/>
            <person name="Sisk P."/>
            <person name="Sykes S."/>
            <person name="Wortman J."/>
            <person name="Nusbaum C."/>
            <person name="Birren B."/>
        </authorList>
    </citation>
    <scope>NUCLEOTIDE SEQUENCE [LARGE SCALE GENOMIC DNA]</scope>
    <source>
        <strain evidence="1 2">VD118</strain>
    </source>
</reference>
<dbReference type="AlphaFoldDB" id="R8QYN6"/>
<evidence type="ECO:0000313" key="1">
    <source>
        <dbReference type="EMBL" id="EOP75613.1"/>
    </source>
</evidence>
<dbReference type="Proteomes" id="UP000014019">
    <property type="component" value="Unassembled WGS sequence"/>
</dbReference>
<comment type="caution">
    <text evidence="1">The sequence shown here is derived from an EMBL/GenBank/DDBJ whole genome shotgun (WGS) entry which is preliminary data.</text>
</comment>
<organism evidence="1 2">
    <name type="scientific">Bacillus cereus VD118</name>
    <dbReference type="NCBI Taxonomy" id="1053231"/>
    <lineage>
        <taxon>Bacteria</taxon>
        <taxon>Bacillati</taxon>
        <taxon>Bacillota</taxon>
        <taxon>Bacilli</taxon>
        <taxon>Bacillales</taxon>
        <taxon>Bacillaceae</taxon>
        <taxon>Bacillus</taxon>
        <taxon>Bacillus cereus group</taxon>
    </lineage>
</organism>
<dbReference type="PATRIC" id="fig|1053231.3.peg.606"/>
<protein>
    <submittedName>
        <fullName evidence="1">Uncharacterized protein</fullName>
    </submittedName>
</protein>
<sequence length="127" mass="14678">MKEMIVSNGITDIQTKNQAQELTMEMTKQVLHEGAGLTWVRTTQSFLSGAILYIKDKYKEQAHLSDLKAFVVQSEKKDGFLEYITIHLENDHPSYHAFQIMLACKESTPALCSYPFWIVYESDREVR</sequence>
<dbReference type="HOGENOM" id="CLU_1966064_0_0_9"/>
<proteinExistence type="predicted"/>
<evidence type="ECO:0000313" key="2">
    <source>
        <dbReference type="Proteomes" id="UP000014019"/>
    </source>
</evidence>
<dbReference type="EMBL" id="AHEZ01000017">
    <property type="protein sequence ID" value="EOP75613.1"/>
    <property type="molecule type" value="Genomic_DNA"/>
</dbReference>
<name>R8QYN6_BACCE</name>
<accession>R8QYN6</accession>
<gene>
    <name evidence="1" type="ORF">IIQ_05462</name>
</gene>